<dbReference type="PATRIC" id="fig|512565.3.peg.2308"/>
<dbReference type="OrthoDB" id="3293900at2"/>
<sequence length="341" mass="35921">MSLEDDLRVTLRDHAAETVPQPDLWHNVSAGVRRDRRRRVALAGGAAAVALTAVASVPVILANRADRAMPTPPATAPTAPTGSPAVDWAWPSWPEPAFPRKPGWLPPGVGEPSVTVMGANVLLHYERGSSILEAEIGPIVPSWETEGEEDHDADVGGREATVRTASIYDGSQAGEQFVGVRWRTADGDWAQVLSWGERDEQEVLKFARHLGAGSVPAGPAPVTLAVVPPGLTLQHQSAVPDQGGVSQGGASLCVATPETVAAERQPTGLCADVVEEPFEPTEEAGPELLTVGGRPAAFYPEGGRLEIDRGGGKVLAISWDPEQLPLTRAEAIRFAEGVQIA</sequence>
<dbReference type="EMBL" id="AP012319">
    <property type="protein sequence ID" value="BAL87532.1"/>
    <property type="molecule type" value="Genomic_DNA"/>
</dbReference>
<evidence type="ECO:0000256" key="1">
    <source>
        <dbReference type="SAM" id="Phobius"/>
    </source>
</evidence>
<protein>
    <submittedName>
        <fullName evidence="2">Uncharacterized protein</fullName>
    </submittedName>
</protein>
<accession>I0H3E5</accession>
<dbReference type="STRING" id="512565.AMIS_23120"/>
<name>I0H3E5_ACTM4</name>
<keyword evidence="1" id="KW-0812">Transmembrane</keyword>
<keyword evidence="1" id="KW-1133">Transmembrane helix</keyword>
<dbReference type="RefSeq" id="WP_014442427.1">
    <property type="nucleotide sequence ID" value="NC_017093.1"/>
</dbReference>
<dbReference type="AlphaFoldDB" id="I0H3E5"/>
<dbReference type="KEGG" id="ams:AMIS_23120"/>
<organism evidence="2 3">
    <name type="scientific">Actinoplanes missouriensis (strain ATCC 14538 / DSM 43046 / CBS 188.64 / JCM 3121 / NBRC 102363 / NCIMB 12654 / NRRL B-3342 / UNCC 431)</name>
    <dbReference type="NCBI Taxonomy" id="512565"/>
    <lineage>
        <taxon>Bacteria</taxon>
        <taxon>Bacillati</taxon>
        <taxon>Actinomycetota</taxon>
        <taxon>Actinomycetes</taxon>
        <taxon>Micromonosporales</taxon>
        <taxon>Micromonosporaceae</taxon>
        <taxon>Actinoplanes</taxon>
    </lineage>
</organism>
<reference evidence="2 3" key="1">
    <citation type="submission" date="2012-02" db="EMBL/GenBank/DDBJ databases">
        <title>Complete genome sequence of Actinoplanes missouriensis 431 (= NBRC 102363).</title>
        <authorList>
            <person name="Ohnishi Y."/>
            <person name="Ishikawa J."/>
            <person name="Sekine M."/>
            <person name="Hosoyama A."/>
            <person name="Harada T."/>
            <person name="Narita H."/>
            <person name="Hata T."/>
            <person name="Konno Y."/>
            <person name="Tutikane K."/>
            <person name="Fujita N."/>
            <person name="Horinouchi S."/>
            <person name="Hayakawa M."/>
        </authorList>
    </citation>
    <scope>NUCLEOTIDE SEQUENCE [LARGE SCALE GENOMIC DNA]</scope>
    <source>
        <strain evidence="3">ATCC 14538 / DSM 43046 / CBS 188.64 / JCM 3121 / NBRC 102363 / NCIMB 12654 / NRRL B-3342 / UNCC 431</strain>
    </source>
</reference>
<evidence type="ECO:0000313" key="2">
    <source>
        <dbReference type="EMBL" id="BAL87532.1"/>
    </source>
</evidence>
<feature type="transmembrane region" description="Helical" evidence="1">
    <location>
        <begin position="40"/>
        <end position="61"/>
    </location>
</feature>
<keyword evidence="3" id="KW-1185">Reference proteome</keyword>
<proteinExistence type="predicted"/>
<dbReference type="eggNOG" id="ENOG50324Y3">
    <property type="taxonomic scope" value="Bacteria"/>
</dbReference>
<gene>
    <name evidence="2" type="ordered locus">AMIS_23120</name>
</gene>
<keyword evidence="1" id="KW-0472">Membrane</keyword>
<evidence type="ECO:0000313" key="3">
    <source>
        <dbReference type="Proteomes" id="UP000007882"/>
    </source>
</evidence>
<dbReference type="HOGENOM" id="CLU_878882_0_0_11"/>
<dbReference type="Proteomes" id="UP000007882">
    <property type="component" value="Chromosome"/>
</dbReference>